<accession>A0ABQ7QRI0</accession>
<organism evidence="1 2">
    <name type="scientific">Plutella xylostella</name>
    <name type="common">Diamondback moth</name>
    <name type="synonym">Plutella maculipennis</name>
    <dbReference type="NCBI Taxonomy" id="51655"/>
    <lineage>
        <taxon>Eukaryota</taxon>
        <taxon>Metazoa</taxon>
        <taxon>Ecdysozoa</taxon>
        <taxon>Arthropoda</taxon>
        <taxon>Hexapoda</taxon>
        <taxon>Insecta</taxon>
        <taxon>Pterygota</taxon>
        <taxon>Neoptera</taxon>
        <taxon>Endopterygota</taxon>
        <taxon>Lepidoptera</taxon>
        <taxon>Glossata</taxon>
        <taxon>Ditrysia</taxon>
        <taxon>Yponomeutoidea</taxon>
        <taxon>Plutellidae</taxon>
        <taxon>Plutella</taxon>
    </lineage>
</organism>
<keyword evidence="2" id="KW-1185">Reference proteome</keyword>
<sequence length="55" mass="5873">MVCGVWRAWQQLAAHAHDSECGGSDSARCSALQGALALSTHRSRPDSHSCHIVLT</sequence>
<proteinExistence type="predicted"/>
<protein>
    <submittedName>
        <fullName evidence="1">Uncharacterized protein</fullName>
    </submittedName>
</protein>
<evidence type="ECO:0000313" key="1">
    <source>
        <dbReference type="EMBL" id="KAG7307658.1"/>
    </source>
</evidence>
<evidence type="ECO:0000313" key="2">
    <source>
        <dbReference type="Proteomes" id="UP000823941"/>
    </source>
</evidence>
<dbReference type="Proteomes" id="UP000823941">
    <property type="component" value="Chromosome 10"/>
</dbReference>
<reference evidence="1 2" key="1">
    <citation type="submission" date="2021-06" db="EMBL/GenBank/DDBJ databases">
        <title>A haploid diamondback moth (Plutella xylostella L.) genome assembly resolves 31 chromosomes and identifies a diamide resistance mutation.</title>
        <authorList>
            <person name="Ward C.M."/>
            <person name="Perry K.D."/>
            <person name="Baker G."/>
            <person name="Powis K."/>
            <person name="Heckel D.G."/>
            <person name="Baxter S.W."/>
        </authorList>
    </citation>
    <scope>NUCLEOTIDE SEQUENCE [LARGE SCALE GENOMIC DNA]</scope>
    <source>
        <strain evidence="1 2">LV</strain>
        <tissue evidence="1">Single pupa</tissue>
    </source>
</reference>
<gene>
    <name evidence="1" type="ORF">JYU34_007879</name>
</gene>
<comment type="caution">
    <text evidence="1">The sequence shown here is derived from an EMBL/GenBank/DDBJ whole genome shotgun (WGS) entry which is preliminary data.</text>
</comment>
<name>A0ABQ7QRI0_PLUXY</name>
<dbReference type="EMBL" id="JAHIBW010000010">
    <property type="protein sequence ID" value="KAG7307658.1"/>
    <property type="molecule type" value="Genomic_DNA"/>
</dbReference>